<reference evidence="1" key="1">
    <citation type="submission" date="2020-02" db="EMBL/GenBank/DDBJ databases">
        <authorList>
            <person name="Lichtner F.J."/>
        </authorList>
    </citation>
    <scope>NUCLEOTIDE SEQUENCE</scope>
    <source>
        <strain evidence="1">G10</strain>
    </source>
</reference>
<dbReference type="OrthoDB" id="4363469at2759"/>
<dbReference type="Proteomes" id="UP000701341">
    <property type="component" value="Unassembled WGS sequence"/>
</dbReference>
<dbReference type="AlphaFoldDB" id="A0A9P5GMT2"/>
<accession>A0A9P5GMT2</accession>
<organism evidence="1 2">
    <name type="scientific">Penicillium crustosum</name>
    <name type="common">Blue mold fungus</name>
    <dbReference type="NCBI Taxonomy" id="36656"/>
    <lineage>
        <taxon>Eukaryota</taxon>
        <taxon>Fungi</taxon>
        <taxon>Dikarya</taxon>
        <taxon>Ascomycota</taxon>
        <taxon>Pezizomycotina</taxon>
        <taxon>Eurotiomycetes</taxon>
        <taxon>Eurotiomycetidae</taxon>
        <taxon>Eurotiales</taxon>
        <taxon>Aspergillaceae</taxon>
        <taxon>Penicillium</taxon>
    </lineage>
</organism>
<sequence>MTCIEAAEIVESLTRFQLTGFDITDDHPPVPDESSARSAPYVDVPWISWNNIHATDDIAENSNLDGSFTALVMGKYAIPAGDLVNPDSSDMVIKAINHQDRILRAQVFSNYSRSAADGTLGHAPLPGNITMSNRLRLSPDAASTRVLEALLGSILILGIVGSILMNTDHILPKNPSSIATVASLLADSNILARYETVMGDLNELSIGRAFFSRRHFFLGFRRDASDQGILGKSRKISETVWDNASMWVRKDFRTKETSVEERMV</sequence>
<proteinExistence type="predicted"/>
<protein>
    <submittedName>
        <fullName evidence="1">Uncharacterized protein</fullName>
    </submittedName>
</protein>
<keyword evidence="2" id="KW-1185">Reference proteome</keyword>
<comment type="caution">
    <text evidence="1">The sequence shown here is derived from an EMBL/GenBank/DDBJ whole genome shotgun (WGS) entry which is preliminary data.</text>
</comment>
<evidence type="ECO:0000313" key="2">
    <source>
        <dbReference type="Proteomes" id="UP000701341"/>
    </source>
</evidence>
<gene>
    <name evidence="1" type="ORF">PCG10_007911</name>
</gene>
<evidence type="ECO:0000313" key="1">
    <source>
        <dbReference type="EMBL" id="KAF7521814.1"/>
    </source>
</evidence>
<dbReference type="EMBL" id="JAAOZQ010000059">
    <property type="protein sequence ID" value="KAF7521814.1"/>
    <property type="molecule type" value="Genomic_DNA"/>
</dbReference>
<name>A0A9P5GMT2_PENCR</name>